<evidence type="ECO:0000313" key="4">
    <source>
        <dbReference type="EMBL" id="ABC21950.1"/>
    </source>
</evidence>
<keyword evidence="1" id="KW-0051">Antiviral defense</keyword>
<evidence type="ECO:0000259" key="3">
    <source>
        <dbReference type="Pfam" id="PF03787"/>
    </source>
</evidence>
<evidence type="ECO:0000256" key="2">
    <source>
        <dbReference type="SAM" id="MobiDB-lite"/>
    </source>
</evidence>
<dbReference type="PANTHER" id="PTHR35579:SF6">
    <property type="entry name" value="DUF324 DOMAIN-CONTAINING PROTEIN"/>
    <property type="match status" value="1"/>
</dbReference>
<accession>Q2RV95</accession>
<dbReference type="PhylomeDB" id="Q2RV95"/>
<feature type="region of interest" description="Disordered" evidence="2">
    <location>
        <begin position="267"/>
        <end position="288"/>
    </location>
</feature>
<dbReference type="HOGENOM" id="CLU_041901_0_0_5"/>
<sequence length="447" mass="47582">MSRLRFDIEGKVTALSPLHVGTGDFTTIEGLSGKAGANAAPQVARIARDAMARPMIPSTALKGVLLTLARSLVDVSDETLEALFGTIKAETGADDEPSGRMGAVTVFSAYRVSEAVDVSCYPYGRDGCFVAARTSIDGASGVAANAKLFHQEMVAPGTTFGFRCRIEARGAAVASAKGHLEALLPILSALTDENGVPVGKGQADGFGRLRLDGKSLKISQWSLDGEGRYKDKPHPVALKAAKRRKVDGRWRLGLTCEGPFAVLDGSYQSNKGKRDKSDKEPNARAQSAGKNLPLILGSSLSGALRSRAVWLENLRRHRAGAPLLDLADNETPHAVNRLFGRTDFRGLLAIEALTVTKATEKPFTSVKIDRFSGAPIDNALVTTQAFIGVRAVVTLALEARGEARATEADRMLLATLIDDLRDNGLMLGHGTNKGFGWFDVTTEEING</sequence>
<feature type="domain" description="CRISPR type III-associated protein" evidence="3">
    <location>
        <begin position="276"/>
        <end position="438"/>
    </location>
</feature>
<dbReference type="eggNOG" id="COG1337">
    <property type="taxonomic scope" value="Bacteria"/>
</dbReference>
<proteinExistence type="predicted"/>
<dbReference type="InterPro" id="IPR052216">
    <property type="entry name" value="CRISPR_Csm3_endoribonuclease"/>
</dbReference>
<evidence type="ECO:0000313" key="5">
    <source>
        <dbReference type="Proteomes" id="UP000001929"/>
    </source>
</evidence>
<dbReference type="EnsemblBacteria" id="ABC21950">
    <property type="protein sequence ID" value="ABC21950"/>
    <property type="gene ID" value="Rru_A1149"/>
</dbReference>
<dbReference type="InterPro" id="IPR005537">
    <property type="entry name" value="RAMP_III_fam"/>
</dbReference>
<dbReference type="Proteomes" id="UP000001929">
    <property type="component" value="Chromosome"/>
</dbReference>
<reference evidence="4 5" key="1">
    <citation type="journal article" date="2011" name="Stand. Genomic Sci.">
        <title>Complete genome sequence of Rhodospirillum rubrum type strain (S1).</title>
        <authorList>
            <person name="Munk A.C."/>
            <person name="Copeland A."/>
            <person name="Lucas S."/>
            <person name="Lapidus A."/>
            <person name="Del Rio T.G."/>
            <person name="Barry K."/>
            <person name="Detter J.C."/>
            <person name="Hammon N."/>
            <person name="Israni S."/>
            <person name="Pitluck S."/>
            <person name="Brettin T."/>
            <person name="Bruce D."/>
            <person name="Han C."/>
            <person name="Tapia R."/>
            <person name="Gilna P."/>
            <person name="Schmutz J."/>
            <person name="Larimer F."/>
            <person name="Land M."/>
            <person name="Kyrpides N.C."/>
            <person name="Mavromatis K."/>
            <person name="Richardson P."/>
            <person name="Rohde M."/>
            <person name="Goker M."/>
            <person name="Klenk H.P."/>
            <person name="Zhang Y."/>
            <person name="Roberts G.P."/>
            <person name="Reslewic S."/>
            <person name="Schwartz D.C."/>
        </authorList>
    </citation>
    <scope>NUCLEOTIDE SEQUENCE [LARGE SCALE GENOMIC DNA]</scope>
    <source>
        <strain evidence="5">ATCC 11170 / ATH 1.1.1 / DSM 467 / LMG 4362 / NCIMB 8255 / S1</strain>
    </source>
</reference>
<dbReference type="AlphaFoldDB" id="Q2RV95"/>
<dbReference type="PATRIC" id="fig|269796.9.peg.1209"/>
<dbReference type="GO" id="GO:0051607">
    <property type="term" value="P:defense response to virus"/>
    <property type="evidence" value="ECO:0007669"/>
    <property type="project" value="UniProtKB-KW"/>
</dbReference>
<organism evidence="4 5">
    <name type="scientific">Rhodospirillum rubrum (strain ATCC 11170 / ATH 1.1.1 / DSM 467 / LMG 4362 / NCIMB 8255 / S1)</name>
    <dbReference type="NCBI Taxonomy" id="269796"/>
    <lineage>
        <taxon>Bacteria</taxon>
        <taxon>Pseudomonadati</taxon>
        <taxon>Pseudomonadota</taxon>
        <taxon>Alphaproteobacteria</taxon>
        <taxon>Rhodospirillales</taxon>
        <taxon>Rhodospirillaceae</taxon>
        <taxon>Rhodospirillum</taxon>
    </lineage>
</organism>
<dbReference type="PANTHER" id="PTHR35579">
    <property type="entry name" value="CRISPR SYSTEM CMS ENDORIBONUCLEASE CSM3"/>
    <property type="match status" value="1"/>
</dbReference>
<dbReference type="EMBL" id="CP000230">
    <property type="protein sequence ID" value="ABC21950.1"/>
    <property type="molecule type" value="Genomic_DNA"/>
</dbReference>
<gene>
    <name evidence="4" type="ordered locus">Rru_A1149</name>
</gene>
<keyword evidence="5" id="KW-1185">Reference proteome</keyword>
<protein>
    <recommendedName>
        <fullName evidence="3">CRISPR type III-associated protein domain-containing protein</fullName>
    </recommendedName>
</protein>
<dbReference type="Pfam" id="PF03787">
    <property type="entry name" value="RAMPs"/>
    <property type="match status" value="2"/>
</dbReference>
<dbReference type="RefSeq" id="WP_011388904.1">
    <property type="nucleotide sequence ID" value="NC_007643.1"/>
</dbReference>
<feature type="domain" description="CRISPR type III-associated protein" evidence="3">
    <location>
        <begin position="11"/>
        <end position="210"/>
    </location>
</feature>
<dbReference type="CDD" id="cd09726">
    <property type="entry name" value="RAMP_I_III"/>
    <property type="match status" value="2"/>
</dbReference>
<dbReference type="STRING" id="269796.Rru_A1149"/>
<name>Q2RV95_RHORT</name>
<evidence type="ECO:0000256" key="1">
    <source>
        <dbReference type="ARBA" id="ARBA00023118"/>
    </source>
</evidence>
<dbReference type="KEGG" id="rru:Rru_A1149"/>